<evidence type="ECO:0000313" key="6">
    <source>
        <dbReference type="Proteomes" id="UP000546986"/>
    </source>
</evidence>
<sequence>GFDFGKFGMGWFRQRPGKVLEYVADISSSGGTWYAASVEGRFRISRDTGQSSVTLTMNSLRDEDSGVYFCAK</sequence>
<accession>A0A7L1R1U1</accession>
<keyword evidence="2" id="KW-1064">Adaptive immunity</keyword>
<reference evidence="5 6" key="1">
    <citation type="submission" date="2019-09" db="EMBL/GenBank/DDBJ databases">
        <title>Bird 10,000 Genomes (B10K) Project - Family phase.</title>
        <authorList>
            <person name="Zhang G."/>
        </authorList>
    </citation>
    <scope>NUCLEOTIDE SEQUENCE [LARGE SCALE GENOMIC DNA]</scope>
    <source>
        <strain evidence="5">B10K-DU-002-30</strain>
        <tissue evidence="5">Muscle</tissue>
    </source>
</reference>
<dbReference type="InterPro" id="IPR050199">
    <property type="entry name" value="IgHV"/>
</dbReference>
<dbReference type="GO" id="GO:0002250">
    <property type="term" value="P:adaptive immune response"/>
    <property type="evidence" value="ECO:0007669"/>
    <property type="project" value="UniProtKB-KW"/>
</dbReference>
<keyword evidence="1" id="KW-0391">Immunity</keyword>
<dbReference type="Gene3D" id="2.60.40.10">
    <property type="entry name" value="Immunoglobulins"/>
    <property type="match status" value="1"/>
</dbReference>
<dbReference type="Pfam" id="PF07686">
    <property type="entry name" value="V-set"/>
    <property type="match status" value="1"/>
</dbReference>
<dbReference type="InterPro" id="IPR036179">
    <property type="entry name" value="Ig-like_dom_sf"/>
</dbReference>
<feature type="non-terminal residue" evidence="5">
    <location>
        <position position="1"/>
    </location>
</feature>
<dbReference type="AlphaFoldDB" id="A0A7L1R1U1"/>
<dbReference type="GO" id="GO:0019814">
    <property type="term" value="C:immunoglobulin complex"/>
    <property type="evidence" value="ECO:0007669"/>
    <property type="project" value="UniProtKB-KW"/>
</dbReference>
<evidence type="ECO:0000259" key="4">
    <source>
        <dbReference type="PROSITE" id="PS50835"/>
    </source>
</evidence>
<dbReference type="GO" id="GO:0005576">
    <property type="term" value="C:extracellular region"/>
    <property type="evidence" value="ECO:0007669"/>
    <property type="project" value="UniProtKB-ARBA"/>
</dbReference>
<evidence type="ECO:0000256" key="1">
    <source>
        <dbReference type="ARBA" id="ARBA00022859"/>
    </source>
</evidence>
<protein>
    <submittedName>
        <fullName evidence="5">HV323 protein</fullName>
    </submittedName>
</protein>
<keyword evidence="6" id="KW-1185">Reference proteome</keyword>
<dbReference type="PROSITE" id="PS50835">
    <property type="entry name" value="IG_LIKE"/>
    <property type="match status" value="1"/>
</dbReference>
<gene>
    <name evidence="5" type="primary">Ighv323_1</name>
    <name evidence="5" type="ORF">CISJUN_R14525</name>
</gene>
<evidence type="ECO:0000313" key="5">
    <source>
        <dbReference type="EMBL" id="NXO30139.1"/>
    </source>
</evidence>
<feature type="non-terminal residue" evidence="5">
    <location>
        <position position="72"/>
    </location>
</feature>
<organism evidence="5 6">
    <name type="scientific">Cisticola juncidis</name>
    <dbReference type="NCBI Taxonomy" id="52622"/>
    <lineage>
        <taxon>Eukaryota</taxon>
        <taxon>Metazoa</taxon>
        <taxon>Chordata</taxon>
        <taxon>Craniata</taxon>
        <taxon>Vertebrata</taxon>
        <taxon>Euteleostomi</taxon>
        <taxon>Archelosauria</taxon>
        <taxon>Archosauria</taxon>
        <taxon>Dinosauria</taxon>
        <taxon>Saurischia</taxon>
        <taxon>Theropoda</taxon>
        <taxon>Coelurosauria</taxon>
        <taxon>Aves</taxon>
        <taxon>Neognathae</taxon>
        <taxon>Neoaves</taxon>
        <taxon>Telluraves</taxon>
        <taxon>Australaves</taxon>
        <taxon>Passeriformes</taxon>
        <taxon>Sylvioidea</taxon>
        <taxon>Cisticolidae</taxon>
        <taxon>Cisticola</taxon>
    </lineage>
</organism>
<evidence type="ECO:0000256" key="3">
    <source>
        <dbReference type="ARBA" id="ARBA00043265"/>
    </source>
</evidence>
<keyword evidence="3" id="KW-1280">Immunoglobulin</keyword>
<dbReference type="SMART" id="SM00406">
    <property type="entry name" value="IGv"/>
    <property type="match status" value="1"/>
</dbReference>
<dbReference type="SUPFAM" id="SSF48726">
    <property type="entry name" value="Immunoglobulin"/>
    <property type="match status" value="1"/>
</dbReference>
<comment type="caution">
    <text evidence="5">The sequence shown here is derived from an EMBL/GenBank/DDBJ whole genome shotgun (WGS) entry which is preliminary data.</text>
</comment>
<name>A0A7L1R1U1_9PASS</name>
<dbReference type="InterPro" id="IPR013106">
    <property type="entry name" value="Ig_V-set"/>
</dbReference>
<dbReference type="PANTHER" id="PTHR23266">
    <property type="entry name" value="IMMUNOGLOBULIN HEAVY CHAIN"/>
    <property type="match status" value="1"/>
</dbReference>
<evidence type="ECO:0000256" key="2">
    <source>
        <dbReference type="ARBA" id="ARBA00023130"/>
    </source>
</evidence>
<feature type="domain" description="Ig-like" evidence="4">
    <location>
        <begin position="1"/>
        <end position="72"/>
    </location>
</feature>
<dbReference type="InterPro" id="IPR007110">
    <property type="entry name" value="Ig-like_dom"/>
</dbReference>
<dbReference type="EMBL" id="VXBR01010027">
    <property type="protein sequence ID" value="NXO30139.1"/>
    <property type="molecule type" value="Genomic_DNA"/>
</dbReference>
<dbReference type="Proteomes" id="UP000546986">
    <property type="component" value="Unassembled WGS sequence"/>
</dbReference>
<dbReference type="InterPro" id="IPR013783">
    <property type="entry name" value="Ig-like_fold"/>
</dbReference>
<proteinExistence type="predicted"/>